<evidence type="ECO:0000313" key="3">
    <source>
        <dbReference type="Proteomes" id="UP000285951"/>
    </source>
</evidence>
<dbReference type="AlphaFoldDB" id="A0A7M4D3W4"/>
<dbReference type="Proteomes" id="UP000462449">
    <property type="component" value="Unassembled WGS sequence"/>
</dbReference>
<dbReference type="EMBL" id="WOTW01000010">
    <property type="protein sequence ID" value="MUP37343.1"/>
    <property type="molecule type" value="Genomic_DNA"/>
</dbReference>
<evidence type="ECO:0000313" key="1">
    <source>
        <dbReference type="EMBL" id="MUP37343.1"/>
    </source>
</evidence>
<dbReference type="OrthoDB" id="9815802at2"/>
<keyword evidence="3" id="KW-1185">Reference proteome</keyword>
<evidence type="ECO:0000313" key="2">
    <source>
        <dbReference type="EMBL" id="MVB06548.1"/>
    </source>
</evidence>
<evidence type="ECO:0000313" key="4">
    <source>
        <dbReference type="Proteomes" id="UP000462449"/>
    </source>
</evidence>
<protein>
    <recommendedName>
        <fullName evidence="5">DUF2460 domain-containing protein</fullName>
    </recommendedName>
</protein>
<comment type="caution">
    <text evidence="1">The sequence shown here is derived from an EMBL/GenBank/DDBJ whole genome shotgun (WGS) entry which is preliminary data.</text>
</comment>
<proteinExistence type="predicted"/>
<dbReference type="RefSeq" id="WP_156195146.1">
    <property type="nucleotide sequence ID" value="NZ_QTZN02000010.1"/>
</dbReference>
<dbReference type="EMBL" id="QTZN02000010">
    <property type="protein sequence ID" value="MVB06548.1"/>
    <property type="molecule type" value="Genomic_DNA"/>
</dbReference>
<evidence type="ECO:0008006" key="5">
    <source>
        <dbReference type="Google" id="ProtNLM"/>
    </source>
</evidence>
<reference evidence="1 4" key="2">
    <citation type="submission" date="2019-12" db="EMBL/GenBank/DDBJ databases">
        <title>Draft genome sequence of Labilibaculum sp. strain 44 isolated from deep waters of Black Sea.</title>
        <authorList>
            <person name="Yadav S."/>
            <person name="Villanueva L."/>
        </authorList>
    </citation>
    <scope>NUCLEOTIDE SEQUENCE [LARGE SCALE GENOMIC DNA]</scope>
    <source>
        <strain evidence="1 4">44</strain>
    </source>
</reference>
<dbReference type="Proteomes" id="UP000285951">
    <property type="component" value="Unassembled WGS sequence"/>
</dbReference>
<name>A0A7M4D3W4_9BACT</name>
<reference evidence="2 3" key="1">
    <citation type="submission" date="2019-11" db="EMBL/GenBank/DDBJ databases">
        <title>Draft genome sequence of Labilibaculum sp. strain SYP isolated from Black Sea.</title>
        <authorList>
            <person name="Yadav S."/>
            <person name="Villanueva L."/>
        </authorList>
    </citation>
    <scope>NUCLEOTIDE SEQUENCE [LARGE SCALE GENOMIC DNA]</scope>
    <source>
        <strain evidence="2 3">44</strain>
    </source>
</reference>
<organism evidence="1 4">
    <name type="scientific">Labilibaculum euxinus</name>
    <dbReference type="NCBI Taxonomy" id="2686357"/>
    <lineage>
        <taxon>Bacteria</taxon>
        <taxon>Pseudomonadati</taxon>
        <taxon>Bacteroidota</taxon>
        <taxon>Bacteroidia</taxon>
        <taxon>Marinilabiliales</taxon>
        <taxon>Marinifilaceae</taxon>
        <taxon>Labilibaculum</taxon>
    </lineage>
</organism>
<gene>
    <name evidence="2" type="ORF">DWB62_005905</name>
    <name evidence="1" type="ORF">GNY23_05905</name>
</gene>
<sequence length="1150" mass="132165">MRFQLVFILLILSGFKMLGQTQSNLRSRIVHLTQDTIQLDSMLILPGTVKVHQQNELVNKDWYQIIVGKGTFIPSQELKQKSESVKIEYRVFDYNITKPRYNRDLSQLKLSGNNRPKPFAIDPSYTRREAFSGGQLEKQGNYTRGISYGNNQDVVVNSNLNLQLSGKLTNEVSILAAISDNNIPIQPDGNTQTINDFDRIYIQLYDDTKELTLGDYEVQSPTGKFMRFNKKVQGGKFSGVLAKGKKSKTEFRSTISASIAKGKFNRMEVQGSEGIQGPYRMIGANNESYIIVLAGTEKVFVDGKLLSRGEQNDYVINYNTAELTFTTKQPITRNSRIIIEFEYSEENYSRYLLFNSNELKTRTGKFWFNFYHEQDSKSQSIDQSLSDENKLLLSTIGDNLELAKVPNVEEVDYSNDFVLYKKIKRSIENIEYDVYQYSTNADSALYRANFSFTGANNGNYQQVNGTANGRVYQWIDPVNGVPQGEFEPVVQLIAPQKQQLYSFGGDVNLTEKLNSKFEFALSNRDLNTFSSLDDGDNQGIAVDFSLEKNSNFTDTLTLLKTKLSFHHINQNFSEIEPFRSAEFKRDWNLQNDFTDSDENFYSLSNVFSNQNWGQAGYEFSVLKKDSDYQGNKHSLGLQFSKKNLAINFTGNALATDQENIETKFYRHQLNASYALGFAKIGVQTESENNQWENKTSHDLLTNSASFHSYKVYITNRDSSENQFQTYYQKRKDFLPKANNLKAQSESQDFGAQVWLKKNRKNQLKIETIYRKLSILDNSYTDEKPENTFLGKLEHQARIKKGLLQTSTYYELGSGLESEKEFSFVEVNEGQGIYRWTDYNGNEVKEINEFEVASFKDEANYIRVGTNTNNYQKVFTSEFRQTFNLRLSQIKSKQKFVSFLKRFNNRFAYRISKKSLANDFNLYANPFLAHAANENLITINSSFQNTFSYRKPKSKTNWDIIHLSSNGKQLLTQGFERRKYMQNGFRFQWKIGNSNQLSNRTDFGEKNLNNESFADKNYSLQEIKNELKLQFQPTLAFQFGLNYTYNSKENELAAEKSNTHNIGADCQYSLVKTGKLMATVNYLLVDFNADSNSSIAYEMLEGFLPGNNTTWSLNYNQQLSKLFQLSVSYNGRNSEGGKTIHVGSMEVRAYF</sequence>
<accession>A0A7M4D3W4</accession>